<dbReference type="Pfam" id="PF02893">
    <property type="entry name" value="GRAM"/>
    <property type="match status" value="1"/>
</dbReference>
<evidence type="ECO:0000313" key="2">
    <source>
        <dbReference type="EMBL" id="EPZ30815.1"/>
    </source>
</evidence>
<dbReference type="Proteomes" id="UP000030755">
    <property type="component" value="Unassembled WGS sequence"/>
</dbReference>
<accession>A0A075AQ04</accession>
<organism evidence="2 3">
    <name type="scientific">Rozella allomycis (strain CSF55)</name>
    <dbReference type="NCBI Taxonomy" id="988480"/>
    <lineage>
        <taxon>Eukaryota</taxon>
        <taxon>Fungi</taxon>
        <taxon>Fungi incertae sedis</taxon>
        <taxon>Cryptomycota</taxon>
        <taxon>Cryptomycota incertae sedis</taxon>
        <taxon>Rozella</taxon>
    </lineage>
</organism>
<dbReference type="InterPro" id="IPR000008">
    <property type="entry name" value="C2_dom"/>
</dbReference>
<protein>
    <recommendedName>
        <fullName evidence="1">C2 domain-containing protein</fullName>
    </recommendedName>
</protein>
<dbReference type="CDD" id="cd00030">
    <property type="entry name" value="C2"/>
    <property type="match status" value="1"/>
</dbReference>
<dbReference type="EMBL" id="KE561371">
    <property type="protein sequence ID" value="EPZ30815.1"/>
    <property type="molecule type" value="Genomic_DNA"/>
</dbReference>
<evidence type="ECO:0000313" key="3">
    <source>
        <dbReference type="Proteomes" id="UP000030755"/>
    </source>
</evidence>
<keyword evidence="3" id="KW-1185">Reference proteome</keyword>
<gene>
    <name evidence="2" type="ORF">O9G_004953</name>
</gene>
<dbReference type="SUPFAM" id="SSF49562">
    <property type="entry name" value="C2 domain (Calcium/lipid-binding domain, CaLB)"/>
    <property type="match status" value="1"/>
</dbReference>
<feature type="domain" description="C2" evidence="1">
    <location>
        <begin position="160"/>
        <end position="283"/>
    </location>
</feature>
<dbReference type="HOGENOM" id="CLU_306327_0_0_1"/>
<dbReference type="Pfam" id="PF00168">
    <property type="entry name" value="C2"/>
    <property type="match status" value="1"/>
</dbReference>
<dbReference type="PROSITE" id="PS50004">
    <property type="entry name" value="C2"/>
    <property type="match status" value="1"/>
</dbReference>
<reference evidence="2 3" key="1">
    <citation type="journal article" date="2013" name="Curr. Biol.">
        <title>Shared signatures of parasitism and phylogenomics unite Cryptomycota and microsporidia.</title>
        <authorList>
            <person name="James T.Y."/>
            <person name="Pelin A."/>
            <person name="Bonen L."/>
            <person name="Ahrendt S."/>
            <person name="Sain D."/>
            <person name="Corradi N."/>
            <person name="Stajich J.E."/>
        </authorList>
    </citation>
    <scope>NUCLEOTIDE SEQUENCE [LARGE SCALE GENOMIC DNA]</scope>
    <source>
        <strain evidence="2 3">CSF55</strain>
    </source>
</reference>
<dbReference type="Gene3D" id="2.60.40.150">
    <property type="entry name" value="C2 domain"/>
    <property type="match status" value="1"/>
</dbReference>
<proteinExistence type="predicted"/>
<dbReference type="AlphaFoldDB" id="A0A075AQ04"/>
<evidence type="ECO:0000259" key="1">
    <source>
        <dbReference type="PROSITE" id="PS50004"/>
    </source>
</evidence>
<dbReference type="InterPro" id="IPR011993">
    <property type="entry name" value="PH-like_dom_sf"/>
</dbReference>
<dbReference type="InterPro" id="IPR035892">
    <property type="entry name" value="C2_domain_sf"/>
</dbReference>
<dbReference type="InterPro" id="IPR004182">
    <property type="entry name" value="GRAM"/>
</dbReference>
<name>A0A075AQ04_ROZAC</name>
<sequence length="967" mass="112163">MEYGLKSPEIMAKIRDFLMRRINLELMEAQTELPIAVEDMEVVDFDFGTETPVIGVCDFEMPIGIESDRMNQWRLVADLRYKDCGLFSKDGKVSGQVEFFTMLKPFLSIMTSDVPNFVLDVRYGNVPFPKLSNLVHFKVTQVMSSLFVYPNSRRYMIDKDSDLLPDALSPVRSGFEYCFLPGSLMMRIGRVKNLCVTEPIHSYVNVDVMGNKYRSNIVYSSRQPFFNEVSFFNVYQVAAYEPDIHVSLIHRKKRIAIDEVVGSATFTLRHIVYDQLKKINLKLYDKDHREIGNLQLSSHIVYDQLKKINLKLYDKDHREIGNLQLEFLLFSHAYESAELELEHHKKQQQQLIPSKINFNNSSETFNETDYLCSMIRDDIQKIHNLFHNVPRGHRPENEISLSEYFEFGFACRMLENELSDLISCTRSLHICTFKSLPFMIQQISSLEMRIRTILEHLGKAASNFLTGAAIGRARDWEFVIAELQEKISNLMHVVYLMWNNSKSFYNLDNESRETTATTLMDSHSIKESSYSSVTLNSVDSYLKIDAPVTEEMKAENDITFSCKIFNIRGLVSCTKTHLEFHFHQESIPSNVLEGIFYQMNQTWEPNQEPTRVALDQKFTKYYKFQLDHQRLIVRKKNDSVYFIKQVFGISDIRKIEIHQPCDNKALSKAVFSIHLDDGYFVRYGIDPNMAEILFERIQSFLFFDLWVGKSEHSKFSLPLVNITDVSLESQPVCGTDKDLFHEEKNYSFISLKIKHPYRDDDVFGSLNLSALVGNISLFELKNFILNRIEMANDDPNAHHSTKSINSFQPSQISLLWSPLTTVIHVPFGKYNREYLARVQLVNQSCIPSFFKKSEMYTLFKVITTRQVQTYPCSFKGIVNGTLYICDTHVAFLGKAFTKHVKILIPISHIKSVQGNMTMLLKNLTISMYNNEELVFMKFKNHTGSLCRDELNRLIMKRNRKMSIATSQ</sequence>
<dbReference type="Gene3D" id="2.30.29.30">
    <property type="entry name" value="Pleckstrin-homology domain (PH domain)/Phosphotyrosine-binding domain (PTB)"/>
    <property type="match status" value="1"/>
</dbReference>